<feature type="coiled-coil region" evidence="1">
    <location>
        <begin position="8"/>
        <end position="56"/>
    </location>
</feature>
<gene>
    <name evidence="2" type="ORF">HXX76_004610</name>
</gene>
<keyword evidence="1" id="KW-0175">Coiled coil</keyword>
<accession>A0A835TF69</accession>
<dbReference type="Proteomes" id="UP000650467">
    <property type="component" value="Unassembled WGS sequence"/>
</dbReference>
<proteinExistence type="predicted"/>
<protein>
    <submittedName>
        <fullName evidence="2">Uncharacterized protein</fullName>
    </submittedName>
</protein>
<organism evidence="2 3">
    <name type="scientific">Chlamydomonas incerta</name>
    <dbReference type="NCBI Taxonomy" id="51695"/>
    <lineage>
        <taxon>Eukaryota</taxon>
        <taxon>Viridiplantae</taxon>
        <taxon>Chlorophyta</taxon>
        <taxon>core chlorophytes</taxon>
        <taxon>Chlorophyceae</taxon>
        <taxon>CS clade</taxon>
        <taxon>Chlamydomonadales</taxon>
        <taxon>Chlamydomonadaceae</taxon>
        <taxon>Chlamydomonas</taxon>
    </lineage>
</organism>
<dbReference type="AlphaFoldDB" id="A0A835TF69"/>
<reference evidence="2" key="1">
    <citation type="journal article" date="2020" name="bioRxiv">
        <title>Comparative genomics of Chlamydomonas.</title>
        <authorList>
            <person name="Craig R.J."/>
            <person name="Hasan A.R."/>
            <person name="Ness R.W."/>
            <person name="Keightley P.D."/>
        </authorList>
    </citation>
    <scope>NUCLEOTIDE SEQUENCE</scope>
    <source>
        <strain evidence="2">SAG 7.73</strain>
    </source>
</reference>
<evidence type="ECO:0000256" key="1">
    <source>
        <dbReference type="SAM" id="Coils"/>
    </source>
</evidence>
<evidence type="ECO:0000313" key="3">
    <source>
        <dbReference type="Proteomes" id="UP000650467"/>
    </source>
</evidence>
<dbReference type="PANTHER" id="PTHR33129:SF1">
    <property type="entry name" value="ATP-BINDING PROTEIN"/>
    <property type="match status" value="1"/>
</dbReference>
<dbReference type="InterPro" id="IPR052980">
    <property type="entry name" value="Crinkler_effector"/>
</dbReference>
<dbReference type="EMBL" id="JAEHOC010000008">
    <property type="protein sequence ID" value="KAG2439249.1"/>
    <property type="molecule type" value="Genomic_DNA"/>
</dbReference>
<keyword evidence="3" id="KW-1185">Reference proteome</keyword>
<dbReference type="OrthoDB" id="526326at2759"/>
<comment type="caution">
    <text evidence="2">The sequence shown here is derived from an EMBL/GenBank/DDBJ whole genome shotgun (WGS) entry which is preliminary data.</text>
</comment>
<feature type="coiled-coil region" evidence="1">
    <location>
        <begin position="81"/>
        <end position="125"/>
    </location>
</feature>
<evidence type="ECO:0000313" key="2">
    <source>
        <dbReference type="EMBL" id="KAG2439249.1"/>
    </source>
</evidence>
<name>A0A835TF69_CHLIN</name>
<sequence length="671" mass="73348">MAKRVRDSADIQSDIDEVTKRVDDVEAQVEQTEAAVEQATQDRNFARAKLREIAKKLKRLNLCEQERSALVADQQSCVADLTAAENVVERLSKDKEQLREEKLQLREKELQLRAEKLQLREEKQQGASAAGPGVGSAPGAGPTLDALWSSIMARLRAVRELPVGSGVLTFKSGLPVDPTYSSVYIRACYGPLFEELITSNYKNMIITGTPGIGKSCFVYYLVGMLVSLPEPPPYILLEHLTLDDEMLCYDHALGQVLSGTRKDFKAQRNHPKALYISYGIAPNMSSRARIILITLPRRATYKEMEKSGARILYMPLWSLEELLDCHAKVYASKVPEGLAERLYEHYGGVARYVLGVPSLAKLTAAADLDSLLQPLLQPLIKALDASSPAQVQAGLGGLEMGPEASHSLLHIVTKGNFELSHLYFASPFVGNAIVARALKGGLNGLATMMVGTHGAIRGYLFEQGGAFRVVPISSDKTLSRAGPETDLELPSCTSLSFKDTQDIWADGDFHENVYFMPVQANFPVDSVLLVGKTLYLFLMTVADSKTVSATALPSIFTQLGVEKLENVDLCLYYVVPPDILNDFQLRADASWPPGNQQLLAARTRLFLLKGDAEAARLLPQQQAGVNRQKPAATVAAARPVAMMVAPVAKRAAAPSSGRVRRVGGQLLAFWR</sequence>
<dbReference type="PANTHER" id="PTHR33129">
    <property type="entry name" value="PROTEIN KINASE DOMAIN-CONTAINING PROTEIN-RELATED"/>
    <property type="match status" value="1"/>
</dbReference>